<dbReference type="PANTHER" id="PTHR11070:SF45">
    <property type="entry name" value="DNA 3'-5' HELICASE"/>
    <property type="match status" value="1"/>
</dbReference>
<dbReference type="Proteomes" id="UP000023067">
    <property type="component" value="Unassembled WGS sequence"/>
</dbReference>
<dbReference type="GO" id="GO:0003677">
    <property type="term" value="F:DNA binding"/>
    <property type="evidence" value="ECO:0007669"/>
    <property type="project" value="InterPro"/>
</dbReference>
<dbReference type="SUPFAM" id="SSF52540">
    <property type="entry name" value="P-loop containing nucleoside triphosphate hydrolases"/>
    <property type="match status" value="1"/>
</dbReference>
<protein>
    <recommendedName>
        <fullName evidence="7">DNA 3'-5' helicase</fullName>
        <ecNumber evidence="7">5.6.2.4</ecNumber>
    </recommendedName>
</protein>
<dbReference type="EMBL" id="JDYK01000008">
    <property type="protein sequence ID" value="EWS81342.1"/>
    <property type="molecule type" value="Genomic_DNA"/>
</dbReference>
<reference evidence="12 13" key="1">
    <citation type="submission" date="2014-02" db="EMBL/GenBank/DDBJ databases">
        <title>Genome sequence of Brachybacterium phenoliresistens strain W13A50.</title>
        <authorList>
            <person name="Wang X."/>
        </authorList>
    </citation>
    <scope>NUCLEOTIDE SEQUENCE [LARGE SCALE GENOMIC DNA]</scope>
    <source>
        <strain evidence="12 13">W13A50</strain>
    </source>
</reference>
<keyword evidence="4 9" id="KW-0067">ATP-binding</keyword>
<dbReference type="PROSITE" id="PS51198">
    <property type="entry name" value="UVRD_HELICASE_ATP_BIND"/>
    <property type="match status" value="1"/>
</dbReference>
<dbReference type="InterPro" id="IPR027417">
    <property type="entry name" value="P-loop_NTPase"/>
</dbReference>
<dbReference type="GO" id="GO:0043138">
    <property type="term" value="F:3'-5' DNA helicase activity"/>
    <property type="evidence" value="ECO:0007669"/>
    <property type="project" value="UniProtKB-EC"/>
</dbReference>
<comment type="catalytic activity">
    <reaction evidence="8">
        <text>ATP + H2O = ADP + phosphate + H(+)</text>
        <dbReference type="Rhea" id="RHEA:13065"/>
        <dbReference type="ChEBI" id="CHEBI:15377"/>
        <dbReference type="ChEBI" id="CHEBI:15378"/>
        <dbReference type="ChEBI" id="CHEBI:30616"/>
        <dbReference type="ChEBI" id="CHEBI:43474"/>
        <dbReference type="ChEBI" id="CHEBI:456216"/>
        <dbReference type="EC" id="5.6.2.4"/>
    </reaction>
</comment>
<dbReference type="GO" id="GO:0016887">
    <property type="term" value="F:ATP hydrolysis activity"/>
    <property type="evidence" value="ECO:0007669"/>
    <property type="project" value="RHEA"/>
</dbReference>
<feature type="domain" description="UvrD-like helicase ATP-binding" evidence="11">
    <location>
        <begin position="338"/>
        <end position="649"/>
    </location>
</feature>
<evidence type="ECO:0000313" key="13">
    <source>
        <dbReference type="Proteomes" id="UP000023067"/>
    </source>
</evidence>
<dbReference type="InterPro" id="IPR014016">
    <property type="entry name" value="UvrD-like_ATP-bd"/>
</dbReference>
<dbReference type="OrthoDB" id="9787585at2"/>
<sequence>MSDGIISISDTFLESIPRSLLGQVTSTLNLLRTTPESPGLHVEPIYQAADDRIRSIRVNKQYRILAFRLNSSGQDLWLAEGVYDHDDAYRRARKLYLRMNPVSGTTEIRTDEDALRAGGLSESEVQARAAALAAEQLAEFQRQEAERLEQERRAAEMAEPDEKPSGAPDAGEQQPGSSLAPAEQASSAQAGPIDQSSDEDGGTTEPAVDGGTGSVGRSGPVLSVTAQELIDVLGIDPVLAAAAVEADEAALLDLAEGARSWQGSALLDLATGKTLDEVREAYFTGVNGGSDVGTPSSTDDIVESLTAEKSQASYHLIEDDDALAKVLASGSFAQWRIFLHPEQRTYVYVRTRGPYRLTGGAGTGKTVVLVHRAVRLAQEAQAEGREARIVLTTYTRNLADALEEQVRTLEPGAPRTDVLGRPGIHVTGVDRIAHGVISGSRALAAPMRAVVGWDTRSPKYSRSAHDWEIAIAAAVASGAVRDRTQAHTSAAFLADEYREVILPHRILDETGYLRVPRGGRGTRLGRNQRREVWAIVAVYREGGRRSASIDWDETSAIAAAVLDAQAEATGERPADHVLVDEGQDLRPTQWQLLRALVAEGDDDMFIAEDSHQRIYSNPVKLGRYGIGIRGRSRRLKLNYRTTAQNLAFAVNVLKGGDFDIAAMEDDVDETGTPLEHGGDHGVYRSARSGPEVLLLPARDLADELEQVAALLREWAEEMGPEEDLSTIGLLTRWASTRDLLVRGLDDRGIPVASVDRNVAYRKGAPLAMTFHRAKGMEFTRVVLFGIDADSLDDRPGRSYDEQTHEAAELQERSLLYVGASRARDRLAVAWSGEVSEMLNGSTV</sequence>
<organism evidence="12 13">
    <name type="scientific">Brachybacterium phenoliresistens</name>
    <dbReference type="NCBI Taxonomy" id="396014"/>
    <lineage>
        <taxon>Bacteria</taxon>
        <taxon>Bacillati</taxon>
        <taxon>Actinomycetota</taxon>
        <taxon>Actinomycetes</taxon>
        <taxon>Micrococcales</taxon>
        <taxon>Dermabacteraceae</taxon>
        <taxon>Brachybacterium</taxon>
    </lineage>
</organism>
<dbReference type="Gene3D" id="3.40.50.300">
    <property type="entry name" value="P-loop containing nucleotide triphosphate hydrolases"/>
    <property type="match status" value="2"/>
</dbReference>
<evidence type="ECO:0000256" key="2">
    <source>
        <dbReference type="ARBA" id="ARBA00022801"/>
    </source>
</evidence>
<evidence type="ECO:0000256" key="4">
    <source>
        <dbReference type="ARBA" id="ARBA00022840"/>
    </source>
</evidence>
<evidence type="ECO:0000259" key="11">
    <source>
        <dbReference type="PROSITE" id="PS51198"/>
    </source>
</evidence>
<dbReference type="Pfam" id="PF13361">
    <property type="entry name" value="UvrD_C"/>
    <property type="match status" value="1"/>
</dbReference>
<name>Z9JU94_9MICO</name>
<evidence type="ECO:0000256" key="5">
    <source>
        <dbReference type="ARBA" id="ARBA00023235"/>
    </source>
</evidence>
<comment type="caution">
    <text evidence="12">The sequence shown here is derived from an EMBL/GenBank/DDBJ whole genome shotgun (WGS) entry which is preliminary data.</text>
</comment>
<keyword evidence="2 9" id="KW-0378">Hydrolase</keyword>
<dbReference type="InterPro" id="IPR014017">
    <property type="entry name" value="DNA_helicase_UvrD-like_C"/>
</dbReference>
<evidence type="ECO:0000256" key="1">
    <source>
        <dbReference type="ARBA" id="ARBA00022741"/>
    </source>
</evidence>
<dbReference type="GO" id="GO:0005829">
    <property type="term" value="C:cytosol"/>
    <property type="evidence" value="ECO:0007669"/>
    <property type="project" value="TreeGrafter"/>
</dbReference>
<evidence type="ECO:0000256" key="10">
    <source>
        <dbReference type="SAM" id="MobiDB-lite"/>
    </source>
</evidence>
<gene>
    <name evidence="12" type="ORF">BF93_17465</name>
</gene>
<dbReference type="HOGENOM" id="CLU_023846_0_0_11"/>
<evidence type="ECO:0000256" key="7">
    <source>
        <dbReference type="ARBA" id="ARBA00034808"/>
    </source>
</evidence>
<keyword evidence="3 9" id="KW-0347">Helicase</keyword>
<keyword evidence="5" id="KW-0413">Isomerase</keyword>
<proteinExistence type="predicted"/>
<dbReference type="RefSeq" id="WP_038372191.1">
    <property type="nucleotide sequence ID" value="NZ_KK069993.1"/>
</dbReference>
<dbReference type="PATRIC" id="fig|396014.3.peg.1834"/>
<dbReference type="AlphaFoldDB" id="Z9JU94"/>
<keyword evidence="13" id="KW-1185">Reference proteome</keyword>
<feature type="compositionally biased region" description="Basic and acidic residues" evidence="10">
    <location>
        <begin position="143"/>
        <end position="164"/>
    </location>
</feature>
<dbReference type="GO" id="GO:0005524">
    <property type="term" value="F:ATP binding"/>
    <property type="evidence" value="ECO:0007669"/>
    <property type="project" value="UniProtKB-UniRule"/>
</dbReference>
<evidence type="ECO:0000256" key="9">
    <source>
        <dbReference type="PROSITE-ProRule" id="PRU00560"/>
    </source>
</evidence>
<keyword evidence="1 9" id="KW-0547">Nucleotide-binding</keyword>
<evidence type="ECO:0000256" key="8">
    <source>
        <dbReference type="ARBA" id="ARBA00048988"/>
    </source>
</evidence>
<dbReference type="Pfam" id="PF00580">
    <property type="entry name" value="UvrD-helicase"/>
    <property type="match status" value="1"/>
</dbReference>
<feature type="region of interest" description="Disordered" evidence="10">
    <location>
        <begin position="143"/>
        <end position="219"/>
    </location>
</feature>
<feature type="binding site" evidence="9">
    <location>
        <begin position="359"/>
        <end position="366"/>
    </location>
    <ligand>
        <name>ATP</name>
        <dbReference type="ChEBI" id="CHEBI:30616"/>
    </ligand>
</feature>
<dbReference type="eggNOG" id="COG0210">
    <property type="taxonomic scope" value="Bacteria"/>
</dbReference>
<evidence type="ECO:0000256" key="3">
    <source>
        <dbReference type="ARBA" id="ARBA00022806"/>
    </source>
</evidence>
<dbReference type="GO" id="GO:0000725">
    <property type="term" value="P:recombinational repair"/>
    <property type="evidence" value="ECO:0007669"/>
    <property type="project" value="TreeGrafter"/>
</dbReference>
<dbReference type="PANTHER" id="PTHR11070">
    <property type="entry name" value="UVRD / RECB / PCRA DNA HELICASE FAMILY MEMBER"/>
    <property type="match status" value="1"/>
</dbReference>
<accession>Z9JU94</accession>
<dbReference type="EC" id="5.6.2.4" evidence="7"/>
<comment type="catalytic activity">
    <reaction evidence="6">
        <text>Couples ATP hydrolysis with the unwinding of duplex DNA by translocating in the 3'-5' direction.</text>
        <dbReference type="EC" id="5.6.2.4"/>
    </reaction>
</comment>
<evidence type="ECO:0000256" key="6">
    <source>
        <dbReference type="ARBA" id="ARBA00034617"/>
    </source>
</evidence>
<dbReference type="STRING" id="396014.BF93_17465"/>
<evidence type="ECO:0000313" key="12">
    <source>
        <dbReference type="EMBL" id="EWS81342.1"/>
    </source>
</evidence>
<dbReference type="InterPro" id="IPR000212">
    <property type="entry name" value="DNA_helicase_UvrD/REP"/>
</dbReference>